<proteinExistence type="predicted"/>
<feature type="compositionally biased region" description="Low complexity" evidence="1">
    <location>
        <begin position="226"/>
        <end position="250"/>
    </location>
</feature>
<evidence type="ECO:0000313" key="4">
    <source>
        <dbReference type="Proteomes" id="UP000478837"/>
    </source>
</evidence>
<dbReference type="Pfam" id="PF16537">
    <property type="entry name" value="T2SSB"/>
    <property type="match status" value="1"/>
</dbReference>
<gene>
    <name evidence="3" type="ORF">GTW09_03225</name>
</gene>
<dbReference type="GO" id="GO:0015627">
    <property type="term" value="C:type II protein secretion system complex"/>
    <property type="evidence" value="ECO:0007669"/>
    <property type="project" value="InterPro"/>
</dbReference>
<evidence type="ECO:0000256" key="1">
    <source>
        <dbReference type="SAM" id="MobiDB-lite"/>
    </source>
</evidence>
<dbReference type="RefSeq" id="WP_163110059.1">
    <property type="nucleotide sequence ID" value="NZ_JAAAWP010000002.1"/>
</dbReference>
<feature type="compositionally biased region" description="Polar residues" evidence="1">
    <location>
        <begin position="205"/>
        <end position="222"/>
    </location>
</feature>
<keyword evidence="4" id="KW-1185">Reference proteome</keyword>
<protein>
    <submittedName>
        <fullName evidence="3">GspB domain-containing protein</fullName>
    </submittedName>
</protein>
<feature type="compositionally biased region" description="Polar residues" evidence="1">
    <location>
        <begin position="180"/>
        <end position="193"/>
    </location>
</feature>
<name>A0A6L9MRF4_9ALTE</name>
<feature type="domain" description="Type II secretion system protein GspB C-terminal" evidence="2">
    <location>
        <begin position="341"/>
        <end position="399"/>
    </location>
</feature>
<dbReference type="Proteomes" id="UP000478837">
    <property type="component" value="Unassembled WGS sequence"/>
</dbReference>
<dbReference type="AlphaFoldDB" id="A0A6L9MRF4"/>
<dbReference type="EMBL" id="JAAAWP010000002">
    <property type="protein sequence ID" value="NDW20530.1"/>
    <property type="molecule type" value="Genomic_DNA"/>
</dbReference>
<evidence type="ECO:0000313" key="3">
    <source>
        <dbReference type="EMBL" id="NDW20530.1"/>
    </source>
</evidence>
<feature type="compositionally biased region" description="Polar residues" evidence="1">
    <location>
        <begin position="147"/>
        <end position="162"/>
    </location>
</feature>
<accession>A0A6L9MRF4</accession>
<evidence type="ECO:0000259" key="2">
    <source>
        <dbReference type="Pfam" id="PF16537"/>
    </source>
</evidence>
<organism evidence="3 4">
    <name type="scientific">Alteromonas hispanica</name>
    <dbReference type="NCBI Taxonomy" id="315421"/>
    <lineage>
        <taxon>Bacteria</taxon>
        <taxon>Pseudomonadati</taxon>
        <taxon>Pseudomonadota</taxon>
        <taxon>Gammaproteobacteria</taxon>
        <taxon>Alteromonadales</taxon>
        <taxon>Alteromonadaceae</taxon>
        <taxon>Alteromonas/Salinimonas group</taxon>
        <taxon>Alteromonas</taxon>
    </lineage>
</organism>
<comment type="caution">
    <text evidence="3">The sequence shown here is derived from an EMBL/GenBank/DDBJ whole genome shotgun (WGS) entry which is preliminary data.</text>
</comment>
<dbReference type="InterPro" id="IPR032389">
    <property type="entry name" value="GspB_C"/>
</dbReference>
<feature type="region of interest" description="Disordered" evidence="1">
    <location>
        <begin position="147"/>
        <end position="270"/>
    </location>
</feature>
<sequence>MSSIIAIENVKPGMVIIQITKQNGPVKIRKSGLVSSDAMVQGLSEMGVQEVEIDPEQTVEVATPTHHRTQTQALLRGQHDTSARFDKSLNDQFNRSLFLPTVESLPSSFSLYAKQALTFAVVIVGGLALGFTAATKSHWWPALSASFSEPSTSPVTNVNNAQKSDDLKEASANSTEEDSASNGAIDNSVQMPGQGTERISEPTTDKSTYNSIEQASESTPAGTQVAASNANRNSSNPNSSNTIPSNSNTPEVNDELLTQAPLPDNGTSIDVTNEYEGKVLNESEDSGKIEVSPELMARFNAAVEALDDKTSSANAEPETKVTVRDDTLRVDQLPVRLLTRLPTMNFSAHMYASNPRDRWVRVNGRQLSEGDWIADKVQIINIEAQRVVLAFEDEIFTMAALTDW</sequence>
<reference evidence="3 4" key="1">
    <citation type="submission" date="2020-01" db="EMBL/GenBank/DDBJ databases">
        <title>Genomes of bacteria type strains.</title>
        <authorList>
            <person name="Chen J."/>
            <person name="Zhu S."/>
            <person name="Yang J."/>
        </authorList>
    </citation>
    <scope>NUCLEOTIDE SEQUENCE [LARGE SCALE GENOMIC DNA]</scope>
    <source>
        <strain evidence="3 4">LMG 22958</strain>
    </source>
</reference>